<reference evidence="2" key="1">
    <citation type="submission" date="2022-07" db="EMBL/GenBank/DDBJ databases">
        <authorList>
            <person name="Li W.-J."/>
            <person name="Deng Q.-Q."/>
        </authorList>
    </citation>
    <scope>NUCLEOTIDE SEQUENCE</scope>
    <source>
        <strain evidence="2">SYSU M60031</strain>
    </source>
</reference>
<evidence type="ECO:0000313" key="2">
    <source>
        <dbReference type="EMBL" id="MCP8967103.1"/>
    </source>
</evidence>
<comment type="caution">
    <text evidence="2">The sequence shown here is derived from an EMBL/GenBank/DDBJ whole genome shotgun (WGS) entry which is preliminary data.</text>
</comment>
<keyword evidence="1" id="KW-0238">DNA-binding</keyword>
<dbReference type="Proteomes" id="UP001156102">
    <property type="component" value="Unassembled WGS sequence"/>
</dbReference>
<evidence type="ECO:0000256" key="1">
    <source>
        <dbReference type="ARBA" id="ARBA00023125"/>
    </source>
</evidence>
<dbReference type="Pfam" id="PF12840">
    <property type="entry name" value="HTH_20"/>
    <property type="match status" value="1"/>
</dbReference>
<dbReference type="AlphaFoldDB" id="A0AA41X6A6"/>
<dbReference type="CDD" id="cd00090">
    <property type="entry name" value="HTH_ARSR"/>
    <property type="match status" value="1"/>
</dbReference>
<name>A0AA41X6A6_9BACI</name>
<evidence type="ECO:0000313" key="3">
    <source>
        <dbReference type="Proteomes" id="UP001156102"/>
    </source>
</evidence>
<proteinExistence type="predicted"/>
<dbReference type="SUPFAM" id="SSF46785">
    <property type="entry name" value="Winged helix' DNA-binding domain"/>
    <property type="match status" value="1"/>
</dbReference>
<dbReference type="InterPro" id="IPR036388">
    <property type="entry name" value="WH-like_DNA-bd_sf"/>
</dbReference>
<keyword evidence="3" id="KW-1185">Reference proteome</keyword>
<dbReference type="InterPro" id="IPR011991">
    <property type="entry name" value="ArsR-like_HTH"/>
</dbReference>
<dbReference type="GO" id="GO:0003677">
    <property type="term" value="F:DNA binding"/>
    <property type="evidence" value="ECO:0007669"/>
    <property type="project" value="UniProtKB-KW"/>
</dbReference>
<protein>
    <submittedName>
        <fullName evidence="2">Helix-turn-helix domain-containing protein</fullName>
    </submittedName>
</protein>
<accession>A0AA41X6A6</accession>
<sequence length="232" mass="26458">MEQALKVTNVLSDPTRYYIYQYIAQKHAEVTVQEIADEFQIHPNVARLHLTKLEDVSMLVSETKKTGKGGRPSRLYRLSNDVIQLQFPFRDYKLLSQIALDTLLGLGKAGQTALYETGKKFGKELMNRHLQQHNVAEADLSFEDKVAIAREALITAGLSPEFDVVREQSKVFYQVYNCPFKELAQERPHAVCDMHGAIMRGIFETLFETVSLVRSDSMLRDCKSCNYQLGIH</sequence>
<gene>
    <name evidence="2" type="ORF">NK662_00945</name>
</gene>
<organism evidence="2 3">
    <name type="scientific">Ectobacillus ponti</name>
    <dbReference type="NCBI Taxonomy" id="2961894"/>
    <lineage>
        <taxon>Bacteria</taxon>
        <taxon>Bacillati</taxon>
        <taxon>Bacillota</taxon>
        <taxon>Bacilli</taxon>
        <taxon>Bacillales</taxon>
        <taxon>Bacillaceae</taxon>
        <taxon>Ectobacillus</taxon>
    </lineage>
</organism>
<dbReference type="Gene3D" id="1.10.10.10">
    <property type="entry name" value="Winged helix-like DNA-binding domain superfamily/Winged helix DNA-binding domain"/>
    <property type="match status" value="1"/>
</dbReference>
<dbReference type="InterPro" id="IPR036390">
    <property type="entry name" value="WH_DNA-bd_sf"/>
</dbReference>
<dbReference type="RefSeq" id="WP_254756435.1">
    <property type="nucleotide sequence ID" value="NZ_JANCLT010000001.1"/>
</dbReference>
<dbReference type="EMBL" id="JANCLT010000001">
    <property type="protein sequence ID" value="MCP8967103.1"/>
    <property type="molecule type" value="Genomic_DNA"/>
</dbReference>
<dbReference type="Gene3D" id="3.30.1380.20">
    <property type="entry name" value="Trafficking protein particle complex subunit 3"/>
    <property type="match status" value="1"/>
</dbReference>